<name>Q6SHR6_9BACT</name>
<sequence>MHPIFVSIKCFSGPMLRKILKQIKLIFSSYPRRHLYLLLVGIIFLISITIFSSIKIDSNLPKEALFSPVSMEELDLDSAVEAETFNFIKLKRAEIKRNDSLFSILKRLGIEEKNIVTLVNSDRSNLLAQIKIGKTLEVGINDSNIVISLNYIKDFKSGVRAEKRGEVYEIEEYELNTEKYRVFKNIEINNSLYVDGLKEGLPDSVIMDLVYIFGWDIDFVHDIRPGDSYSLIYEEVFVNGEKKLDGDILIAEFINRDRTHTAIRYKLQNGFSEYFSLEGRNVKKAFLRSPVKFSYISSSYNLKRRHPILHKIRAHTGVDYAASRGTPVRTTGDGTVVFADKKGGYGNLVEIKHTEDYSTRYAHLNKFHSKIKVGKKVNQSETIGYVGRTGTATGDHLHYEFRVNGKHTNPLTVKLPNAKPIHENDKDSYGLHAKKILADLKKYQNLSF</sequence>
<dbReference type="PANTHER" id="PTHR21666:SF288">
    <property type="entry name" value="CELL DIVISION PROTEIN YTFB"/>
    <property type="match status" value="1"/>
</dbReference>
<keyword evidence="7" id="KW-0812">Transmembrane</keyword>
<dbReference type="InterPro" id="IPR050570">
    <property type="entry name" value="Cell_wall_metabolism_enzyme"/>
</dbReference>
<dbReference type="InterPro" id="IPR011055">
    <property type="entry name" value="Dup_hybrid_motif"/>
</dbReference>
<evidence type="ECO:0000256" key="5">
    <source>
        <dbReference type="ARBA" id="ARBA00022833"/>
    </source>
</evidence>
<proteinExistence type="predicted"/>
<dbReference type="SUPFAM" id="SSF51261">
    <property type="entry name" value="Duplicated hybrid motif"/>
    <property type="match status" value="1"/>
</dbReference>
<dbReference type="GO" id="GO:0046872">
    <property type="term" value="F:metal ion binding"/>
    <property type="evidence" value="ECO:0007669"/>
    <property type="project" value="UniProtKB-KW"/>
</dbReference>
<evidence type="ECO:0000256" key="7">
    <source>
        <dbReference type="SAM" id="Phobius"/>
    </source>
</evidence>
<evidence type="ECO:0000256" key="2">
    <source>
        <dbReference type="ARBA" id="ARBA00022670"/>
    </source>
</evidence>
<reference evidence="9" key="2">
    <citation type="submission" date="2003-12" db="EMBL/GenBank/DDBJ databases">
        <title>Monterey Bay Coastal Ocean Microbial Observatory environmental clone sequencing.</title>
        <authorList>
            <person name="DeLong E.F."/>
        </authorList>
    </citation>
    <scope>NUCLEOTIDE SEQUENCE</scope>
</reference>
<keyword evidence="7" id="KW-1133">Transmembrane helix</keyword>
<dbReference type="FunFam" id="2.70.70.10:FF:000002">
    <property type="entry name" value="Murein DD-endopeptidase MepM"/>
    <property type="match status" value="1"/>
</dbReference>
<keyword evidence="3" id="KW-0479">Metal-binding</keyword>
<accession>Q6SHR6</accession>
<evidence type="ECO:0000256" key="3">
    <source>
        <dbReference type="ARBA" id="ARBA00022723"/>
    </source>
</evidence>
<keyword evidence="6" id="KW-0482">Metalloprotease</keyword>
<feature type="domain" description="M23ase beta-sheet core" evidence="8">
    <location>
        <begin position="314"/>
        <end position="410"/>
    </location>
</feature>
<keyword evidence="4" id="KW-0378">Hydrolase</keyword>
<evidence type="ECO:0000256" key="1">
    <source>
        <dbReference type="ARBA" id="ARBA00001947"/>
    </source>
</evidence>
<keyword evidence="7" id="KW-0472">Membrane</keyword>
<dbReference type="GO" id="GO:0006508">
    <property type="term" value="P:proteolysis"/>
    <property type="evidence" value="ECO:0007669"/>
    <property type="project" value="UniProtKB-KW"/>
</dbReference>
<feature type="transmembrane region" description="Helical" evidence="7">
    <location>
        <begin position="35"/>
        <end position="54"/>
    </location>
</feature>
<dbReference type="CDD" id="cd12797">
    <property type="entry name" value="M23_peptidase"/>
    <property type="match status" value="1"/>
</dbReference>
<evidence type="ECO:0000259" key="8">
    <source>
        <dbReference type="Pfam" id="PF01551"/>
    </source>
</evidence>
<dbReference type="Gene3D" id="3.10.450.350">
    <property type="match status" value="2"/>
</dbReference>
<dbReference type="EMBL" id="AY458632">
    <property type="protein sequence ID" value="AAR37556.1"/>
    <property type="molecule type" value="Genomic_DNA"/>
</dbReference>
<dbReference type="GO" id="GO:0004222">
    <property type="term" value="F:metalloendopeptidase activity"/>
    <property type="evidence" value="ECO:0007669"/>
    <property type="project" value="TreeGrafter"/>
</dbReference>
<dbReference type="AlphaFoldDB" id="Q6SHR6"/>
<dbReference type="PANTHER" id="PTHR21666">
    <property type="entry name" value="PEPTIDASE-RELATED"/>
    <property type="match status" value="1"/>
</dbReference>
<keyword evidence="2" id="KW-0645">Protease</keyword>
<dbReference type="InterPro" id="IPR016047">
    <property type="entry name" value="M23ase_b-sheet_dom"/>
</dbReference>
<evidence type="ECO:0000313" key="9">
    <source>
        <dbReference type="EMBL" id="AAR37556.1"/>
    </source>
</evidence>
<dbReference type="Pfam" id="PF01551">
    <property type="entry name" value="Peptidase_M23"/>
    <property type="match status" value="1"/>
</dbReference>
<organism evidence="9">
    <name type="scientific">uncultured marine bacterium 311</name>
    <dbReference type="NCBI Taxonomy" id="257385"/>
    <lineage>
        <taxon>Bacteria</taxon>
        <taxon>environmental samples</taxon>
    </lineage>
</organism>
<evidence type="ECO:0000256" key="6">
    <source>
        <dbReference type="ARBA" id="ARBA00023049"/>
    </source>
</evidence>
<gene>
    <name evidence="9" type="ORF">MBMO_EBAC750-02H09.35</name>
</gene>
<comment type="cofactor">
    <cofactor evidence="1">
        <name>Zn(2+)</name>
        <dbReference type="ChEBI" id="CHEBI:29105"/>
    </cofactor>
</comment>
<dbReference type="Gene3D" id="2.70.70.10">
    <property type="entry name" value="Glucose Permease (Domain IIA)"/>
    <property type="match status" value="1"/>
</dbReference>
<keyword evidence="5" id="KW-0862">Zinc</keyword>
<protein>
    <submittedName>
        <fullName evidence="9">Peptidase, M23/M37 family</fullName>
    </submittedName>
</protein>
<evidence type="ECO:0000256" key="4">
    <source>
        <dbReference type="ARBA" id="ARBA00022801"/>
    </source>
</evidence>
<reference evidence="9" key="1">
    <citation type="submission" date="2003-11" db="EMBL/GenBank/DDBJ databases">
        <authorList>
            <person name="Heidelberg J.F."/>
            <person name="Eisen J.A."/>
            <person name="Nelson W.C."/>
            <person name="DeLong E.F."/>
        </authorList>
    </citation>
    <scope>NUCLEOTIDE SEQUENCE</scope>
</reference>